<proteinExistence type="predicted"/>
<feature type="compositionally biased region" description="Polar residues" evidence="1">
    <location>
        <begin position="169"/>
        <end position="180"/>
    </location>
</feature>
<protein>
    <recommendedName>
        <fullName evidence="4">Signal peptide-containing protein</fullName>
    </recommendedName>
</protein>
<dbReference type="Proteomes" id="UP001521116">
    <property type="component" value="Unassembled WGS sequence"/>
</dbReference>
<accession>A0ABR3T2R7</accession>
<feature type="compositionally biased region" description="Low complexity" evidence="1">
    <location>
        <begin position="228"/>
        <end position="239"/>
    </location>
</feature>
<feature type="compositionally biased region" description="Polar residues" evidence="1">
    <location>
        <begin position="112"/>
        <end position="126"/>
    </location>
</feature>
<feature type="region of interest" description="Disordered" evidence="1">
    <location>
        <begin position="27"/>
        <end position="190"/>
    </location>
</feature>
<organism evidence="2 3">
    <name type="scientific">Neofusicoccum ribis</name>
    <dbReference type="NCBI Taxonomy" id="45134"/>
    <lineage>
        <taxon>Eukaryota</taxon>
        <taxon>Fungi</taxon>
        <taxon>Dikarya</taxon>
        <taxon>Ascomycota</taxon>
        <taxon>Pezizomycotina</taxon>
        <taxon>Dothideomycetes</taxon>
        <taxon>Dothideomycetes incertae sedis</taxon>
        <taxon>Botryosphaeriales</taxon>
        <taxon>Botryosphaeriaceae</taxon>
        <taxon>Neofusicoccum</taxon>
    </lineage>
</organism>
<feature type="compositionally biased region" description="Basic and acidic residues" evidence="1">
    <location>
        <begin position="247"/>
        <end position="261"/>
    </location>
</feature>
<gene>
    <name evidence="2" type="ORF">SLS56_002702</name>
</gene>
<feature type="region of interest" description="Disordered" evidence="1">
    <location>
        <begin position="207"/>
        <end position="327"/>
    </location>
</feature>
<keyword evidence="3" id="KW-1185">Reference proteome</keyword>
<reference evidence="2 3" key="1">
    <citation type="submission" date="2024-02" db="EMBL/GenBank/DDBJ databases">
        <title>De novo assembly and annotation of 12 fungi associated with fruit tree decline syndrome in Ontario, Canada.</title>
        <authorList>
            <person name="Sulman M."/>
            <person name="Ellouze W."/>
            <person name="Ilyukhin E."/>
        </authorList>
    </citation>
    <scope>NUCLEOTIDE SEQUENCE [LARGE SCALE GENOMIC DNA]</scope>
    <source>
        <strain evidence="2 3">M1-105</strain>
    </source>
</reference>
<name>A0ABR3T2R7_9PEZI</name>
<comment type="caution">
    <text evidence="2">The sequence shown here is derived from an EMBL/GenBank/DDBJ whole genome shotgun (WGS) entry which is preliminary data.</text>
</comment>
<evidence type="ECO:0000256" key="1">
    <source>
        <dbReference type="SAM" id="MobiDB-lite"/>
    </source>
</evidence>
<feature type="region of interest" description="Disordered" evidence="1">
    <location>
        <begin position="351"/>
        <end position="371"/>
    </location>
</feature>
<evidence type="ECO:0008006" key="4">
    <source>
        <dbReference type="Google" id="ProtNLM"/>
    </source>
</evidence>
<feature type="compositionally biased region" description="Polar residues" evidence="1">
    <location>
        <begin position="87"/>
        <end position="99"/>
    </location>
</feature>
<dbReference type="EMBL" id="JAJVDC020000019">
    <property type="protein sequence ID" value="KAL1633823.1"/>
    <property type="molecule type" value="Genomic_DNA"/>
</dbReference>
<feature type="compositionally biased region" description="Low complexity" evidence="1">
    <location>
        <begin position="146"/>
        <end position="161"/>
    </location>
</feature>
<feature type="compositionally biased region" description="Polar residues" evidence="1">
    <location>
        <begin position="280"/>
        <end position="296"/>
    </location>
</feature>
<evidence type="ECO:0000313" key="3">
    <source>
        <dbReference type="Proteomes" id="UP001521116"/>
    </source>
</evidence>
<sequence length="485" mass="53205">MSIARGIQSAIFFYLSCAPCVGHAHQRRRRKEARRDRLEKAALELESPDAYRHPDPSSTNPYWNEEIALGPGPPPRGKKRQKRNIGTAGTQGSARSRVNSDVEEEGVAGIQISLSPGASDTTLNDDSWNKRRDQREDDDHWGSETVSSRGGLRVSSSAGSATGLVGLSRPSTGRSASESYYTPRPPPVNEFHPPVVTALSPNAGANNWMLAPPPSAKVMSGKKKGSTRSRASSRTSSRADVNLQREMSQRKIEEKFKRGETPEVPPVSRGSSYIRDSKSSHGSPRLASSPTLSTKKFSLERRSIAEDSDASDDTLPRDKRHDSGNHLAIISPNVERGSPKRPMATRQRLSTVHSGETLAKRSSTARASTQMELKTSVLHKENISELPARSLSTNRAIRKPEPLVIRDSSLNLLQELVSPNALLKSQFVKSPTLEARIELPPTNSSEELQLRSLSPWFPSDDFVVAAEDSGSDNLSNPRLRWSMDI</sequence>
<feature type="compositionally biased region" description="Basic and acidic residues" evidence="1">
    <location>
        <begin position="33"/>
        <end position="55"/>
    </location>
</feature>
<evidence type="ECO:0000313" key="2">
    <source>
        <dbReference type="EMBL" id="KAL1633823.1"/>
    </source>
</evidence>
<feature type="compositionally biased region" description="Basic and acidic residues" evidence="1">
    <location>
        <begin position="127"/>
        <end position="142"/>
    </location>
</feature>
<feature type="compositionally biased region" description="Basic and acidic residues" evidence="1">
    <location>
        <begin position="314"/>
        <end position="324"/>
    </location>
</feature>